<name>A0AB73GXE4_9XANT</name>
<feature type="transmembrane region" description="Helical" evidence="4">
    <location>
        <begin position="413"/>
        <end position="433"/>
    </location>
</feature>
<dbReference type="InterPro" id="IPR011701">
    <property type="entry name" value="MFS"/>
</dbReference>
<comment type="caution">
    <text evidence="5">The sequence shown here is derived from an EMBL/GenBank/DDBJ whole genome shotgun (WGS) entry which is preliminary data.</text>
</comment>
<keyword evidence="2 4" id="KW-1133">Transmembrane helix</keyword>
<evidence type="ECO:0000256" key="3">
    <source>
        <dbReference type="ARBA" id="ARBA00023136"/>
    </source>
</evidence>
<feature type="transmembrane region" description="Helical" evidence="4">
    <location>
        <begin position="107"/>
        <end position="126"/>
    </location>
</feature>
<organism evidence="5">
    <name type="scientific">Xanthomonas arboricola</name>
    <dbReference type="NCBI Taxonomy" id="56448"/>
    <lineage>
        <taxon>Bacteria</taxon>
        <taxon>Pseudomonadati</taxon>
        <taxon>Pseudomonadota</taxon>
        <taxon>Gammaproteobacteria</taxon>
        <taxon>Lysobacterales</taxon>
        <taxon>Lysobacteraceae</taxon>
        <taxon>Xanthomonas</taxon>
    </lineage>
</organism>
<evidence type="ECO:0000256" key="1">
    <source>
        <dbReference type="ARBA" id="ARBA00022692"/>
    </source>
</evidence>
<feature type="transmembrane region" description="Helical" evidence="4">
    <location>
        <begin position="138"/>
        <end position="157"/>
    </location>
</feature>
<feature type="transmembrane region" description="Helical" evidence="4">
    <location>
        <begin position="320"/>
        <end position="340"/>
    </location>
</feature>
<dbReference type="GO" id="GO:0022857">
    <property type="term" value="F:transmembrane transporter activity"/>
    <property type="evidence" value="ECO:0007669"/>
    <property type="project" value="InterPro"/>
</dbReference>
<keyword evidence="3 4" id="KW-0472">Membrane</keyword>
<feature type="transmembrane region" description="Helical" evidence="4">
    <location>
        <begin position="78"/>
        <end position="100"/>
    </location>
</feature>
<evidence type="ECO:0000256" key="2">
    <source>
        <dbReference type="ARBA" id="ARBA00022989"/>
    </source>
</evidence>
<feature type="transmembrane region" description="Helical" evidence="4">
    <location>
        <begin position="24"/>
        <end position="41"/>
    </location>
</feature>
<gene>
    <name evidence="5" type="ORF">FHR65_002207</name>
</gene>
<reference evidence="5" key="1">
    <citation type="submission" date="2020-08" db="EMBL/GenBank/DDBJ databases">
        <title>Studying the diversity of plant-associated saprophytic bacteria and their role in host health and plant-pathogen interactions.</title>
        <authorList>
            <person name="Potnis N."/>
        </authorList>
    </citation>
    <scope>NUCLEOTIDE SEQUENCE</scope>
    <source>
        <strain evidence="5">F21</strain>
    </source>
</reference>
<evidence type="ECO:0000313" key="5">
    <source>
        <dbReference type="EMBL" id="MBB5670645.1"/>
    </source>
</evidence>
<evidence type="ECO:0000256" key="4">
    <source>
        <dbReference type="SAM" id="Phobius"/>
    </source>
</evidence>
<dbReference type="InterPro" id="IPR036259">
    <property type="entry name" value="MFS_trans_sf"/>
</dbReference>
<dbReference type="EMBL" id="JACIIQ010000007">
    <property type="protein sequence ID" value="MBB5670645.1"/>
    <property type="molecule type" value="Genomic_DNA"/>
</dbReference>
<dbReference type="AlphaFoldDB" id="A0AB73GXE4"/>
<feature type="transmembrane region" description="Helical" evidence="4">
    <location>
        <begin position="200"/>
        <end position="220"/>
    </location>
</feature>
<feature type="transmembrane region" description="Helical" evidence="4">
    <location>
        <begin position="293"/>
        <end position="313"/>
    </location>
</feature>
<sequence>MTSLSSPRSAAGRLSVALRSSPPLAWSFLYFFCLLSGYYVLRPVREAMSASADVEAIFPTGMIAFFATHGIPLKDFTLQVLFTCTFLIMVLLQPVYGALVSRYPRRVFLPAVYGFFIATLLLFYVLFDSGVPGRGLAFFLWVTVFNLFAVAVFWSFMADVFSNAEARSYYGYIGAAGTLGAFLGPILTRTLVERIGIAHLMLVSAGFLTVCVVCVLRLRLWAVAREQERQLGSGEVPMGGDVLGGLKLIVREPLLRWLAFMVLFGVGVGTLLYNEQAALVRRLYTDAAAATAYYASIDPAINALTLVLQLLVTRALLSRFGIAPALLIPGVAITLGYAVLTASPLPMMLAIVQVITRSSEFALAKPARETLYTRVDREWRYKAGAAIDTVIYRGGDLTFVWVHKLVSAFGSSAVFGVGLLVASGMTLGAFGLLREARKLPAERDAETGNQVSD</sequence>
<keyword evidence="1 4" id="KW-0812">Transmembrane</keyword>
<dbReference type="PANTHER" id="PTHR43596:SF1">
    <property type="entry name" value="ADP,ATP CARRIER PROTEIN"/>
    <property type="match status" value="1"/>
</dbReference>
<dbReference type="Proteomes" id="UP000528595">
    <property type="component" value="Unassembled WGS sequence"/>
</dbReference>
<proteinExistence type="predicted"/>
<protein>
    <submittedName>
        <fullName evidence="5">AAA family ATP:ADP antiporter</fullName>
    </submittedName>
</protein>
<dbReference type="Gene3D" id="1.20.1250.20">
    <property type="entry name" value="MFS general substrate transporter like domains"/>
    <property type="match status" value="1"/>
</dbReference>
<accession>A0AB73GXE4</accession>
<dbReference type="RefSeq" id="WP_184577741.1">
    <property type="nucleotide sequence ID" value="NZ_JACIIQ010000007.1"/>
</dbReference>
<feature type="transmembrane region" description="Helical" evidence="4">
    <location>
        <begin position="254"/>
        <end position="273"/>
    </location>
</feature>
<dbReference type="PANTHER" id="PTHR43596">
    <property type="entry name" value="ADP,ATP CARRIER PROTEIN"/>
    <property type="match status" value="1"/>
</dbReference>
<feature type="transmembrane region" description="Helical" evidence="4">
    <location>
        <begin position="53"/>
        <end position="72"/>
    </location>
</feature>
<feature type="transmembrane region" description="Helical" evidence="4">
    <location>
        <begin position="169"/>
        <end position="188"/>
    </location>
</feature>
<dbReference type="Pfam" id="PF07690">
    <property type="entry name" value="MFS_1"/>
    <property type="match status" value="1"/>
</dbReference>
<dbReference type="SUPFAM" id="SSF103473">
    <property type="entry name" value="MFS general substrate transporter"/>
    <property type="match status" value="1"/>
</dbReference>